<feature type="region of interest" description="Disordered" evidence="1">
    <location>
        <begin position="101"/>
        <end position="134"/>
    </location>
</feature>
<evidence type="ECO:0000256" key="1">
    <source>
        <dbReference type="SAM" id="MobiDB-lite"/>
    </source>
</evidence>
<accession>A0ABV5K9K0</accession>
<dbReference type="Proteomes" id="UP001589750">
    <property type="component" value="Unassembled WGS sequence"/>
</dbReference>
<evidence type="ECO:0000313" key="2">
    <source>
        <dbReference type="EMBL" id="MFB9313326.1"/>
    </source>
</evidence>
<name>A0ABV5K9K0_9ACTN</name>
<dbReference type="EMBL" id="JBHMDG010000012">
    <property type="protein sequence ID" value="MFB9313326.1"/>
    <property type="molecule type" value="Genomic_DNA"/>
</dbReference>
<proteinExistence type="predicted"/>
<gene>
    <name evidence="2" type="ORF">ACFFRI_09750</name>
</gene>
<protein>
    <submittedName>
        <fullName evidence="2">Uncharacterized protein</fullName>
    </submittedName>
</protein>
<reference evidence="2 3" key="1">
    <citation type="submission" date="2024-09" db="EMBL/GenBank/DDBJ databases">
        <authorList>
            <person name="Sun Q."/>
            <person name="Mori K."/>
        </authorList>
    </citation>
    <scope>NUCLEOTIDE SEQUENCE [LARGE SCALE GENOMIC DNA]</scope>
    <source>
        <strain evidence="2 3">JCM 9626</strain>
    </source>
</reference>
<keyword evidence="3" id="KW-1185">Reference proteome</keyword>
<comment type="caution">
    <text evidence="2">The sequence shown here is derived from an EMBL/GenBank/DDBJ whole genome shotgun (WGS) entry which is preliminary data.</text>
</comment>
<dbReference type="RefSeq" id="WP_140008026.1">
    <property type="nucleotide sequence ID" value="NZ_JBHMDG010000012.1"/>
</dbReference>
<evidence type="ECO:0000313" key="3">
    <source>
        <dbReference type="Proteomes" id="UP001589750"/>
    </source>
</evidence>
<organism evidence="2 3">
    <name type="scientific">Nocardioides plantarum</name>
    <dbReference type="NCBI Taxonomy" id="29299"/>
    <lineage>
        <taxon>Bacteria</taxon>
        <taxon>Bacillati</taxon>
        <taxon>Actinomycetota</taxon>
        <taxon>Actinomycetes</taxon>
        <taxon>Propionibacteriales</taxon>
        <taxon>Nocardioidaceae</taxon>
        <taxon>Nocardioides</taxon>
    </lineage>
</organism>
<sequence length="134" mass="14172">MPIDPVLLQALRDALVAAEQRDADEALPHLREAADRLAELIDAQLAEAVVHQRASLRAAGQKVGLSENAVGPRLARTAALAPYANDEGRVTAAAVERARYDAETGAPPPAAKPAAAPMRFQARRTTPPRPTRGS</sequence>